<name>A0ABU3DZJ4_9FLAO</name>
<dbReference type="SUPFAM" id="SSF54862">
    <property type="entry name" value="4Fe-4S ferredoxins"/>
    <property type="match status" value="1"/>
</dbReference>
<dbReference type="EMBL" id="JAVRHM010000004">
    <property type="protein sequence ID" value="MDT0689080.1"/>
    <property type="molecule type" value="Genomic_DNA"/>
</dbReference>
<evidence type="ECO:0000256" key="2">
    <source>
        <dbReference type="ARBA" id="ARBA00022723"/>
    </source>
</evidence>
<dbReference type="InterPro" id="IPR017900">
    <property type="entry name" value="4Fe4S_Fe_S_CS"/>
</dbReference>
<comment type="caution">
    <text evidence="6">The sequence shown here is derived from an EMBL/GenBank/DDBJ whole genome shotgun (WGS) entry which is preliminary data.</text>
</comment>
<evidence type="ECO:0000256" key="1">
    <source>
        <dbReference type="ARBA" id="ARBA00022485"/>
    </source>
</evidence>
<reference evidence="6 7" key="1">
    <citation type="submission" date="2023-09" db="EMBL/GenBank/DDBJ databases">
        <authorList>
            <person name="Rey-Velasco X."/>
        </authorList>
    </citation>
    <scope>NUCLEOTIDE SEQUENCE [LARGE SCALE GENOMIC DNA]</scope>
    <source>
        <strain evidence="6 7">F188</strain>
    </source>
</reference>
<gene>
    <name evidence="6" type="ORF">RM549_04745</name>
</gene>
<dbReference type="PROSITE" id="PS51379">
    <property type="entry name" value="4FE4S_FER_2"/>
    <property type="match status" value="2"/>
</dbReference>
<keyword evidence="7" id="KW-1185">Reference proteome</keyword>
<keyword evidence="4" id="KW-0411">Iron-sulfur</keyword>
<evidence type="ECO:0000256" key="4">
    <source>
        <dbReference type="ARBA" id="ARBA00023014"/>
    </source>
</evidence>
<dbReference type="PANTHER" id="PTHR24960">
    <property type="entry name" value="PHOTOSYSTEM I IRON-SULFUR CENTER-RELATED"/>
    <property type="match status" value="1"/>
</dbReference>
<sequence length="277" mass="30902">MIINHQKCIACGNCVAVCPMKAIYIDTEINRAKIDDDACVECGTCFRGMSTENLNPKLARTIRKAAKALRFRMEPEPDVCPTSAIEMNELEMPRLIRQIFSDPVVEHTSTGIKGRGTEEVKTNDVRLRVDTDEVGYTIEFGRPGVGVRFSDIQIMTRELALLGVKFEKNNPITHLLANESTGDLREDLLNEKILSAIVEIKTDINMVEKILSTVRVVNMEIDTVTAVGISTRCGEDGEDNVLRPLLEKLGYPNHRAKTNMGLGRITNKILLTQTEKN</sequence>
<evidence type="ECO:0000313" key="7">
    <source>
        <dbReference type="Proteomes" id="UP001261624"/>
    </source>
</evidence>
<dbReference type="Proteomes" id="UP001261624">
    <property type="component" value="Unassembled WGS sequence"/>
</dbReference>
<feature type="domain" description="4Fe-4S ferredoxin-type" evidence="5">
    <location>
        <begin position="30"/>
        <end position="59"/>
    </location>
</feature>
<proteinExistence type="predicted"/>
<feature type="domain" description="4Fe-4S ferredoxin-type" evidence="5">
    <location>
        <begin position="1"/>
        <end position="28"/>
    </location>
</feature>
<dbReference type="InterPro" id="IPR050157">
    <property type="entry name" value="PSI_iron-sulfur_center"/>
</dbReference>
<keyword evidence="3" id="KW-0408">Iron</keyword>
<dbReference type="InterPro" id="IPR017896">
    <property type="entry name" value="4Fe4S_Fe-S-bd"/>
</dbReference>
<evidence type="ECO:0000256" key="3">
    <source>
        <dbReference type="ARBA" id="ARBA00023004"/>
    </source>
</evidence>
<keyword evidence="1" id="KW-0004">4Fe-4S</keyword>
<dbReference type="PANTHER" id="PTHR24960:SF79">
    <property type="entry name" value="PHOTOSYSTEM I IRON-SULFUR CENTER"/>
    <property type="match status" value="1"/>
</dbReference>
<protein>
    <submittedName>
        <fullName evidence="6">4Fe-4S binding protein</fullName>
    </submittedName>
</protein>
<dbReference type="PROSITE" id="PS00198">
    <property type="entry name" value="4FE4S_FER_1"/>
    <property type="match status" value="1"/>
</dbReference>
<evidence type="ECO:0000259" key="5">
    <source>
        <dbReference type="PROSITE" id="PS51379"/>
    </source>
</evidence>
<organism evidence="6 7">
    <name type="scientific">Autumnicola patrickiae</name>
    <dbReference type="NCBI Taxonomy" id="3075591"/>
    <lineage>
        <taxon>Bacteria</taxon>
        <taxon>Pseudomonadati</taxon>
        <taxon>Bacteroidota</taxon>
        <taxon>Flavobacteriia</taxon>
        <taxon>Flavobacteriales</taxon>
        <taxon>Flavobacteriaceae</taxon>
        <taxon>Autumnicola</taxon>
    </lineage>
</organism>
<dbReference type="Gene3D" id="3.30.70.20">
    <property type="match status" value="1"/>
</dbReference>
<dbReference type="Pfam" id="PF13237">
    <property type="entry name" value="Fer4_10"/>
    <property type="match status" value="1"/>
</dbReference>
<keyword evidence="2" id="KW-0479">Metal-binding</keyword>
<dbReference type="RefSeq" id="WP_311682285.1">
    <property type="nucleotide sequence ID" value="NZ_JAVRHM010000004.1"/>
</dbReference>
<evidence type="ECO:0000313" key="6">
    <source>
        <dbReference type="EMBL" id="MDT0689080.1"/>
    </source>
</evidence>
<accession>A0ABU3DZJ4</accession>